<dbReference type="FunFam" id="1.20.1740.10:FF:000006">
    <property type="entry name" value="General amino acid permease"/>
    <property type="match status" value="1"/>
</dbReference>
<dbReference type="GO" id="GO:0016020">
    <property type="term" value="C:membrane"/>
    <property type="evidence" value="ECO:0007669"/>
    <property type="project" value="UniProtKB-SubCell"/>
</dbReference>
<dbReference type="HOGENOM" id="CLU_007946_12_1_1"/>
<evidence type="ECO:0000259" key="9">
    <source>
        <dbReference type="Pfam" id="PF00324"/>
    </source>
</evidence>
<dbReference type="PANTHER" id="PTHR43341:SF15">
    <property type="entry name" value="GENERAL AMINO ACID PERMEASE AGP2"/>
    <property type="match status" value="1"/>
</dbReference>
<dbReference type="Gene3D" id="1.20.1740.10">
    <property type="entry name" value="Amino acid/polyamine transporter I"/>
    <property type="match status" value="1"/>
</dbReference>
<evidence type="ECO:0000256" key="7">
    <source>
        <dbReference type="SAM" id="MobiDB-lite"/>
    </source>
</evidence>
<dbReference type="Proteomes" id="UP000008066">
    <property type="component" value="Unassembled WGS sequence"/>
</dbReference>
<evidence type="ECO:0000256" key="3">
    <source>
        <dbReference type="ARBA" id="ARBA00022692"/>
    </source>
</evidence>
<dbReference type="OMA" id="NTIIHYW"/>
<evidence type="ECO:0000256" key="4">
    <source>
        <dbReference type="ARBA" id="ARBA00022970"/>
    </source>
</evidence>
<feature type="transmembrane region" description="Helical" evidence="8">
    <location>
        <begin position="59"/>
        <end position="76"/>
    </location>
</feature>
<dbReference type="Pfam" id="PF00324">
    <property type="entry name" value="AA_permease"/>
    <property type="match status" value="1"/>
</dbReference>
<evidence type="ECO:0000256" key="2">
    <source>
        <dbReference type="ARBA" id="ARBA00022448"/>
    </source>
</evidence>
<keyword evidence="5 8" id="KW-1133">Transmembrane helix</keyword>
<feature type="transmembrane region" description="Helical" evidence="8">
    <location>
        <begin position="466"/>
        <end position="488"/>
    </location>
</feature>
<dbReference type="OrthoDB" id="10062876at2759"/>
<dbReference type="AlphaFoldDB" id="G0S873"/>
<dbReference type="EMBL" id="GL988041">
    <property type="protein sequence ID" value="EGS21907.1"/>
    <property type="molecule type" value="Genomic_DNA"/>
</dbReference>
<feature type="transmembrane region" description="Helical" evidence="8">
    <location>
        <begin position="391"/>
        <end position="408"/>
    </location>
</feature>
<keyword evidence="6 8" id="KW-0472">Membrane</keyword>
<feature type="transmembrane region" description="Helical" evidence="8">
    <location>
        <begin position="88"/>
        <end position="115"/>
    </location>
</feature>
<keyword evidence="4" id="KW-0029">Amino-acid transport</keyword>
<evidence type="ECO:0000256" key="5">
    <source>
        <dbReference type="ARBA" id="ARBA00022989"/>
    </source>
</evidence>
<dbReference type="eggNOG" id="KOG1286">
    <property type="taxonomic scope" value="Eukaryota"/>
</dbReference>
<feature type="transmembrane region" description="Helical" evidence="8">
    <location>
        <begin position="136"/>
        <end position="158"/>
    </location>
</feature>
<keyword evidence="2" id="KW-0813">Transport</keyword>
<sequence length="562" mass="61648">MASSAVDLEANRLVRSPLATIPEKGTSSREKASSETVSLHSIGNGTTDNTRRRLKARHIQLIGIGGTIGTALFVNIGKGVLNGGPASLFLAFTLWCTFILGMTLSLAEMVTYLPISSPFIRFAGRYVDEAFGFAAGWNFFIYEAAMVPFEITACNVVIHYWSDIVPAGGIIAITIVIYGTINLLAVKYYGETEFWASLGKFLLITGLLIFTFIVMLGGNPMHDRIGFRYWKDPGAFTELYSSGSLGRFLGFLQCLIQASFTISGADYVAMAAGEAENPRKVMPRAFNAVYSRLTVFFILGSLAVGILVPYNDEDLKTAYSTGAPGAAASPYVIAMNRLRIRILPDIVNAMVLTAAFSAGNSYVYCASRSLYGLALEGKAPKIFARCTKRGVPVYAVLLVLALSLLSFLQVSNSAAVVLQWFINLVTASQLINFSVITVSYLRFYAACKAQGLDRKTLPYRGFGQPFMAWYALAGTFVMTFVGGYTVFLPGNWDVPTFLFSYTMIGVFPFLYIGWKILKKTKIHKASEIDLVKNLDEIAEYERNYVPTPPSNLFEKVLEKLFG</sequence>
<dbReference type="RefSeq" id="XP_006694203.1">
    <property type="nucleotide sequence ID" value="XM_006694140.1"/>
</dbReference>
<dbReference type="PROSITE" id="PS00218">
    <property type="entry name" value="AMINO_ACID_PERMEASE_1"/>
    <property type="match status" value="1"/>
</dbReference>
<dbReference type="GeneID" id="18257819"/>
<comment type="subcellular location">
    <subcellularLocation>
        <location evidence="1">Membrane</location>
        <topology evidence="1">Multi-pass membrane protein</topology>
    </subcellularLocation>
</comment>
<protein>
    <recommendedName>
        <fullName evidence="9">Amino acid permease/ SLC12A domain-containing protein</fullName>
    </recommendedName>
</protein>
<feature type="compositionally biased region" description="Polar residues" evidence="7">
    <location>
        <begin position="34"/>
        <end position="48"/>
    </location>
</feature>
<dbReference type="InterPro" id="IPR004841">
    <property type="entry name" value="AA-permease/SLC12A_dom"/>
</dbReference>
<dbReference type="PANTHER" id="PTHR43341">
    <property type="entry name" value="AMINO ACID PERMEASE"/>
    <property type="match status" value="1"/>
</dbReference>
<dbReference type="PIRSF" id="PIRSF006060">
    <property type="entry name" value="AA_transporter"/>
    <property type="match status" value="1"/>
</dbReference>
<feature type="domain" description="Amino acid permease/ SLC12A" evidence="9">
    <location>
        <begin position="58"/>
        <end position="524"/>
    </location>
</feature>
<feature type="transmembrane region" description="Helical" evidence="8">
    <location>
        <begin position="420"/>
        <end position="445"/>
    </location>
</feature>
<dbReference type="InterPro" id="IPR050524">
    <property type="entry name" value="APC_YAT"/>
</dbReference>
<gene>
    <name evidence="10" type="ORF">CTHT_0037810</name>
</gene>
<accession>G0S873</accession>
<evidence type="ECO:0000313" key="10">
    <source>
        <dbReference type="EMBL" id="EGS21907.1"/>
    </source>
</evidence>
<feature type="transmembrane region" description="Helical" evidence="8">
    <location>
        <begin position="346"/>
        <end position="365"/>
    </location>
</feature>
<dbReference type="GO" id="GO:0015171">
    <property type="term" value="F:amino acid transmembrane transporter activity"/>
    <property type="evidence" value="ECO:0007669"/>
    <property type="project" value="TreeGrafter"/>
</dbReference>
<evidence type="ECO:0000313" key="11">
    <source>
        <dbReference type="Proteomes" id="UP000008066"/>
    </source>
</evidence>
<name>G0S873_CHATD</name>
<keyword evidence="3 8" id="KW-0812">Transmembrane</keyword>
<feature type="transmembrane region" description="Helical" evidence="8">
    <location>
        <begin position="289"/>
        <end position="310"/>
    </location>
</feature>
<reference evidence="10 11" key="1">
    <citation type="journal article" date="2011" name="Cell">
        <title>Insight into structure and assembly of the nuclear pore complex by utilizing the genome of a eukaryotic thermophile.</title>
        <authorList>
            <person name="Amlacher S."/>
            <person name="Sarges P."/>
            <person name="Flemming D."/>
            <person name="van Noort V."/>
            <person name="Kunze R."/>
            <person name="Devos D.P."/>
            <person name="Arumugam M."/>
            <person name="Bork P."/>
            <person name="Hurt E."/>
        </authorList>
    </citation>
    <scope>NUCLEOTIDE SEQUENCE [LARGE SCALE GENOMIC DNA]</scope>
    <source>
        <strain evidence="11">DSM 1495 / CBS 144.50 / IMI 039719</strain>
    </source>
</reference>
<feature type="transmembrane region" description="Helical" evidence="8">
    <location>
        <begin position="164"/>
        <end position="186"/>
    </location>
</feature>
<dbReference type="KEGG" id="cthr:CTHT_0037810"/>
<feature type="region of interest" description="Disordered" evidence="7">
    <location>
        <begin position="19"/>
        <end position="48"/>
    </location>
</feature>
<evidence type="ECO:0000256" key="1">
    <source>
        <dbReference type="ARBA" id="ARBA00004141"/>
    </source>
</evidence>
<keyword evidence="11" id="KW-1185">Reference proteome</keyword>
<dbReference type="InterPro" id="IPR004840">
    <property type="entry name" value="Amino_acid_permease_CS"/>
</dbReference>
<feature type="transmembrane region" description="Helical" evidence="8">
    <location>
        <begin position="198"/>
        <end position="218"/>
    </location>
</feature>
<evidence type="ECO:0000256" key="6">
    <source>
        <dbReference type="ARBA" id="ARBA00023136"/>
    </source>
</evidence>
<evidence type="ECO:0000256" key="8">
    <source>
        <dbReference type="SAM" id="Phobius"/>
    </source>
</evidence>
<organism evidence="11">
    <name type="scientific">Chaetomium thermophilum (strain DSM 1495 / CBS 144.50 / IMI 039719)</name>
    <name type="common">Thermochaetoides thermophila</name>
    <dbReference type="NCBI Taxonomy" id="759272"/>
    <lineage>
        <taxon>Eukaryota</taxon>
        <taxon>Fungi</taxon>
        <taxon>Dikarya</taxon>
        <taxon>Ascomycota</taxon>
        <taxon>Pezizomycotina</taxon>
        <taxon>Sordariomycetes</taxon>
        <taxon>Sordariomycetidae</taxon>
        <taxon>Sordariales</taxon>
        <taxon>Chaetomiaceae</taxon>
        <taxon>Thermochaetoides</taxon>
    </lineage>
</organism>
<feature type="transmembrane region" description="Helical" evidence="8">
    <location>
        <begin position="494"/>
        <end position="514"/>
    </location>
</feature>
<proteinExistence type="predicted"/>